<dbReference type="InterPro" id="IPR036390">
    <property type="entry name" value="WH_DNA-bd_sf"/>
</dbReference>
<comment type="caution">
    <text evidence="4">The sequence shown here is derived from an EMBL/GenBank/DDBJ whole genome shotgun (WGS) entry which is preliminary data.</text>
</comment>
<reference evidence="4 5" key="1">
    <citation type="submission" date="2024-06" db="EMBL/GenBank/DDBJ databases">
        <title>Novosphingobium rhizovicinus M1R2S20.</title>
        <authorList>
            <person name="Sun J.-Q."/>
        </authorList>
    </citation>
    <scope>NUCLEOTIDE SEQUENCE [LARGE SCALE GENOMIC DNA]</scope>
    <source>
        <strain evidence="4 5">M1R2S20</strain>
    </source>
</reference>
<dbReference type="Gene3D" id="3.30.450.40">
    <property type="match status" value="1"/>
</dbReference>
<evidence type="ECO:0000259" key="3">
    <source>
        <dbReference type="PROSITE" id="PS51077"/>
    </source>
</evidence>
<protein>
    <submittedName>
        <fullName evidence="4">Helix-turn-helix domain-containing protein</fullName>
    </submittedName>
</protein>
<dbReference type="EMBL" id="JBFNXR010000022">
    <property type="protein sequence ID" value="MEW9855119.1"/>
    <property type="molecule type" value="Genomic_DNA"/>
</dbReference>
<dbReference type="RefSeq" id="WP_367772286.1">
    <property type="nucleotide sequence ID" value="NZ_JBFNXR010000022.1"/>
</dbReference>
<keyword evidence="1" id="KW-0805">Transcription regulation</keyword>
<evidence type="ECO:0000313" key="4">
    <source>
        <dbReference type="EMBL" id="MEW9855119.1"/>
    </source>
</evidence>
<dbReference type="PANTHER" id="PTHR30136:SF35">
    <property type="entry name" value="HTH-TYPE TRANSCRIPTIONAL REGULATOR RV1719"/>
    <property type="match status" value="1"/>
</dbReference>
<sequence length="269" mass="28658">MRFITLPQQAGRHLALRVKRPHERRSLSRSATRALDVLEVFGQLRRPLRAVEIARMIDVTPSTMNQLLKTMVDSAHLLFDAQTKTYAPSPRLAAVAAWIAETYEVGGSLSSLLSDVSATSGLVATVTTPNDLFMQIIDLAGPAGAGGERGLQISLFGSAIGSAFLSTLSDAEVRRLAIRARIPESELAGILSVLEEIRQAGHAAGPTTGSPLWSLAIPLPSSVLRGRAVLGIAGPAEEIEARADFYCATLRSAVETWIKPAEPASEMPA</sequence>
<keyword evidence="5" id="KW-1185">Reference proteome</keyword>
<dbReference type="Pfam" id="PF09339">
    <property type="entry name" value="HTH_IclR"/>
    <property type="match status" value="1"/>
</dbReference>
<evidence type="ECO:0000256" key="2">
    <source>
        <dbReference type="ARBA" id="ARBA00023163"/>
    </source>
</evidence>
<dbReference type="InterPro" id="IPR029016">
    <property type="entry name" value="GAF-like_dom_sf"/>
</dbReference>
<dbReference type="InterPro" id="IPR005471">
    <property type="entry name" value="Tscrpt_reg_IclR_N"/>
</dbReference>
<dbReference type="Proteomes" id="UP001556118">
    <property type="component" value="Unassembled WGS sequence"/>
</dbReference>
<dbReference type="PANTHER" id="PTHR30136">
    <property type="entry name" value="HELIX-TURN-HELIX TRANSCRIPTIONAL REGULATOR, ICLR FAMILY"/>
    <property type="match status" value="1"/>
</dbReference>
<keyword evidence="2" id="KW-0804">Transcription</keyword>
<accession>A0ABV3RBR8</accession>
<evidence type="ECO:0000313" key="5">
    <source>
        <dbReference type="Proteomes" id="UP001556118"/>
    </source>
</evidence>
<name>A0ABV3RBR8_9SPHN</name>
<dbReference type="SUPFAM" id="SSF55781">
    <property type="entry name" value="GAF domain-like"/>
    <property type="match status" value="1"/>
</dbReference>
<gene>
    <name evidence="4" type="ORF">ABUH87_07980</name>
</gene>
<dbReference type="InterPro" id="IPR036388">
    <property type="entry name" value="WH-like_DNA-bd_sf"/>
</dbReference>
<evidence type="ECO:0000256" key="1">
    <source>
        <dbReference type="ARBA" id="ARBA00023015"/>
    </source>
</evidence>
<organism evidence="4 5">
    <name type="scientific">Novosphingobium rhizovicinum</name>
    <dbReference type="NCBI Taxonomy" id="3228928"/>
    <lineage>
        <taxon>Bacteria</taxon>
        <taxon>Pseudomonadati</taxon>
        <taxon>Pseudomonadota</taxon>
        <taxon>Alphaproteobacteria</taxon>
        <taxon>Sphingomonadales</taxon>
        <taxon>Sphingomonadaceae</taxon>
        <taxon>Novosphingobium</taxon>
    </lineage>
</organism>
<dbReference type="SUPFAM" id="SSF46785">
    <property type="entry name" value="Winged helix' DNA-binding domain"/>
    <property type="match status" value="1"/>
</dbReference>
<dbReference type="PROSITE" id="PS51077">
    <property type="entry name" value="HTH_ICLR"/>
    <property type="match status" value="1"/>
</dbReference>
<proteinExistence type="predicted"/>
<dbReference type="Gene3D" id="1.10.10.10">
    <property type="entry name" value="Winged helix-like DNA-binding domain superfamily/Winged helix DNA-binding domain"/>
    <property type="match status" value="1"/>
</dbReference>
<feature type="domain" description="HTH iclR-type" evidence="3">
    <location>
        <begin position="28"/>
        <end position="90"/>
    </location>
</feature>
<dbReference type="InterPro" id="IPR050707">
    <property type="entry name" value="HTH_MetabolicPath_Reg"/>
</dbReference>